<dbReference type="GO" id="GO:0003700">
    <property type="term" value="F:DNA-binding transcription factor activity"/>
    <property type="evidence" value="ECO:0007669"/>
    <property type="project" value="TreeGrafter"/>
</dbReference>
<feature type="domain" description="HTH iclR-type" evidence="4">
    <location>
        <begin position="24"/>
        <end position="84"/>
    </location>
</feature>
<dbReference type="CDD" id="cd00090">
    <property type="entry name" value="HTH_ARSR"/>
    <property type="match status" value="1"/>
</dbReference>
<evidence type="ECO:0000313" key="7">
    <source>
        <dbReference type="Proteomes" id="UP000451471"/>
    </source>
</evidence>
<dbReference type="PANTHER" id="PTHR30136">
    <property type="entry name" value="HELIX-TURN-HELIX TRANSCRIPTIONAL REGULATOR, ICLR FAMILY"/>
    <property type="match status" value="1"/>
</dbReference>
<evidence type="ECO:0000256" key="3">
    <source>
        <dbReference type="ARBA" id="ARBA00023163"/>
    </source>
</evidence>
<sequence>MFTRGELKSLRHPVPVCPHQKKTIDAVQRTLRILETLRETGGAGVTTVAKETGYSKATVHNHLATLEHEEYVVRTGDGTYELGFRFLDLAHHARRRIGIYDLVRREVDKLAAESGEMALYTVEEHGWGVCIYRELGENAVQTPLYVGYRSALHHTAVGKAILAYLPRSRVEAIIKRRGLTVQTEDTITDPDQLFDELDAIRDRGFAFNREETIPGLVGVGAPIIGQGGTVEGAISIIGPASRMDEERFYGEIPDMITRSVNIIEINATSI</sequence>
<keyword evidence="2" id="KW-0238">DNA-binding</keyword>
<dbReference type="SUPFAM" id="SSF46785">
    <property type="entry name" value="Winged helix' DNA-binding domain"/>
    <property type="match status" value="1"/>
</dbReference>
<dbReference type="Proteomes" id="UP000451471">
    <property type="component" value="Unassembled WGS sequence"/>
</dbReference>
<dbReference type="SUPFAM" id="SSF55781">
    <property type="entry name" value="GAF domain-like"/>
    <property type="match status" value="1"/>
</dbReference>
<evidence type="ECO:0000256" key="1">
    <source>
        <dbReference type="ARBA" id="ARBA00023015"/>
    </source>
</evidence>
<dbReference type="GO" id="GO:0045892">
    <property type="term" value="P:negative regulation of DNA-templated transcription"/>
    <property type="evidence" value="ECO:0007669"/>
    <property type="project" value="TreeGrafter"/>
</dbReference>
<dbReference type="EMBL" id="WSZK01000016">
    <property type="protein sequence ID" value="MWG35013.1"/>
    <property type="molecule type" value="Genomic_DNA"/>
</dbReference>
<keyword evidence="3" id="KW-0804">Transcription</keyword>
<dbReference type="InterPro" id="IPR014757">
    <property type="entry name" value="Tscrpt_reg_IclR_C"/>
</dbReference>
<keyword evidence="1" id="KW-0805">Transcription regulation</keyword>
<reference evidence="6 7" key="1">
    <citation type="submission" date="2019-12" db="EMBL/GenBank/DDBJ databases">
        <title>Halocatena pleomorpha gen. nov. sp. nov., an extremely halophilic archaeon of family Halobacteriaceae isolated from saltpan soil.</title>
        <authorList>
            <person name="Pal Y."/>
            <person name="Verma A."/>
            <person name="Krishnamurthi S."/>
            <person name="Kumar P."/>
        </authorList>
    </citation>
    <scope>NUCLEOTIDE SEQUENCE [LARGE SCALE GENOMIC DNA]</scope>
    <source>
        <strain evidence="6 7">JCM 16495</strain>
    </source>
</reference>
<accession>A0A6B0GQS2</accession>
<feature type="domain" description="IclR-ED" evidence="5">
    <location>
        <begin position="85"/>
        <end position="270"/>
    </location>
</feature>
<dbReference type="InterPro" id="IPR036388">
    <property type="entry name" value="WH-like_DNA-bd_sf"/>
</dbReference>
<evidence type="ECO:0000259" key="4">
    <source>
        <dbReference type="PROSITE" id="PS51077"/>
    </source>
</evidence>
<dbReference type="PROSITE" id="PS51077">
    <property type="entry name" value="HTH_ICLR"/>
    <property type="match status" value="1"/>
</dbReference>
<dbReference type="PROSITE" id="PS51078">
    <property type="entry name" value="ICLR_ED"/>
    <property type="match status" value="1"/>
</dbReference>
<dbReference type="InterPro" id="IPR050707">
    <property type="entry name" value="HTH_MetabolicPath_Reg"/>
</dbReference>
<evidence type="ECO:0000256" key="2">
    <source>
        <dbReference type="ARBA" id="ARBA00023125"/>
    </source>
</evidence>
<dbReference type="OrthoDB" id="14763at2157"/>
<dbReference type="Gene3D" id="1.10.10.10">
    <property type="entry name" value="Winged helix-like DNA-binding domain superfamily/Winged helix DNA-binding domain"/>
    <property type="match status" value="1"/>
</dbReference>
<proteinExistence type="predicted"/>
<dbReference type="InterPro" id="IPR005471">
    <property type="entry name" value="Tscrpt_reg_IclR_N"/>
</dbReference>
<dbReference type="Pfam" id="PF09339">
    <property type="entry name" value="HTH_IclR"/>
    <property type="match status" value="1"/>
</dbReference>
<name>A0A6B0GQS2_9EURY</name>
<dbReference type="PANTHER" id="PTHR30136:SF35">
    <property type="entry name" value="HTH-TYPE TRANSCRIPTIONAL REGULATOR RV1719"/>
    <property type="match status" value="1"/>
</dbReference>
<dbReference type="GO" id="GO:0003677">
    <property type="term" value="F:DNA binding"/>
    <property type="evidence" value="ECO:0007669"/>
    <property type="project" value="UniProtKB-KW"/>
</dbReference>
<dbReference type="Pfam" id="PF01614">
    <property type="entry name" value="IclR_C"/>
    <property type="match status" value="1"/>
</dbReference>
<dbReference type="InterPro" id="IPR011991">
    <property type="entry name" value="ArsR-like_HTH"/>
</dbReference>
<dbReference type="SMART" id="SM00346">
    <property type="entry name" value="HTH_ICLR"/>
    <property type="match status" value="1"/>
</dbReference>
<comment type="caution">
    <text evidence="6">The sequence shown here is derived from an EMBL/GenBank/DDBJ whole genome shotgun (WGS) entry which is preliminary data.</text>
</comment>
<dbReference type="InterPro" id="IPR036390">
    <property type="entry name" value="WH_DNA-bd_sf"/>
</dbReference>
<organism evidence="6 7">
    <name type="scientific">Halomarina oriensis</name>
    <dbReference type="NCBI Taxonomy" id="671145"/>
    <lineage>
        <taxon>Archaea</taxon>
        <taxon>Methanobacteriati</taxon>
        <taxon>Methanobacteriota</taxon>
        <taxon>Stenosarchaea group</taxon>
        <taxon>Halobacteria</taxon>
        <taxon>Halobacteriales</taxon>
        <taxon>Natronomonadaceae</taxon>
        <taxon>Halomarina</taxon>
    </lineage>
</organism>
<protein>
    <submittedName>
        <fullName evidence="6">Helix-turn-helix domain-containing protein</fullName>
    </submittedName>
</protein>
<keyword evidence="7" id="KW-1185">Reference proteome</keyword>
<dbReference type="Gene3D" id="3.30.450.40">
    <property type="match status" value="1"/>
</dbReference>
<evidence type="ECO:0000313" key="6">
    <source>
        <dbReference type="EMBL" id="MWG35013.1"/>
    </source>
</evidence>
<evidence type="ECO:0000259" key="5">
    <source>
        <dbReference type="PROSITE" id="PS51078"/>
    </source>
</evidence>
<gene>
    <name evidence="6" type="ORF">GQS65_11025</name>
</gene>
<dbReference type="AlphaFoldDB" id="A0A6B0GQS2"/>
<dbReference type="InterPro" id="IPR029016">
    <property type="entry name" value="GAF-like_dom_sf"/>
</dbReference>